<keyword evidence="1" id="KW-0472">Membrane</keyword>
<keyword evidence="3" id="KW-1185">Reference proteome</keyword>
<feature type="transmembrane region" description="Helical" evidence="1">
    <location>
        <begin position="21"/>
        <end position="40"/>
    </location>
</feature>
<reference evidence="2" key="2">
    <citation type="submission" date="2020-11" db="EMBL/GenBank/DDBJ databases">
        <authorList>
            <person name="McCartney M.A."/>
            <person name="Auch B."/>
            <person name="Kono T."/>
            <person name="Mallez S."/>
            <person name="Becker A."/>
            <person name="Gohl D.M."/>
            <person name="Silverstein K.A.T."/>
            <person name="Koren S."/>
            <person name="Bechman K.B."/>
            <person name="Herman A."/>
            <person name="Abrahante J.E."/>
            <person name="Garbe J."/>
        </authorList>
    </citation>
    <scope>NUCLEOTIDE SEQUENCE</scope>
    <source>
        <strain evidence="2">Duluth1</strain>
        <tissue evidence="2">Whole animal</tissue>
    </source>
</reference>
<evidence type="ECO:0000256" key="1">
    <source>
        <dbReference type="SAM" id="Phobius"/>
    </source>
</evidence>
<keyword evidence="1" id="KW-0812">Transmembrane</keyword>
<name>A0A9D3YFB6_DREPO</name>
<feature type="transmembrane region" description="Helical" evidence="1">
    <location>
        <begin position="116"/>
        <end position="142"/>
    </location>
</feature>
<feature type="transmembrane region" description="Helical" evidence="1">
    <location>
        <begin position="46"/>
        <end position="69"/>
    </location>
</feature>
<proteinExistence type="predicted"/>
<dbReference type="Proteomes" id="UP000828390">
    <property type="component" value="Unassembled WGS sequence"/>
</dbReference>
<reference evidence="2" key="1">
    <citation type="journal article" date="2019" name="bioRxiv">
        <title>The Genome of the Zebra Mussel, Dreissena polymorpha: A Resource for Invasive Species Research.</title>
        <authorList>
            <person name="McCartney M.A."/>
            <person name="Auch B."/>
            <person name="Kono T."/>
            <person name="Mallez S."/>
            <person name="Zhang Y."/>
            <person name="Obille A."/>
            <person name="Becker A."/>
            <person name="Abrahante J.E."/>
            <person name="Garbe J."/>
            <person name="Badalamenti J.P."/>
            <person name="Herman A."/>
            <person name="Mangelson H."/>
            <person name="Liachko I."/>
            <person name="Sullivan S."/>
            <person name="Sone E.D."/>
            <person name="Koren S."/>
            <person name="Silverstein K.A.T."/>
            <person name="Beckman K.B."/>
            <person name="Gohl D.M."/>
        </authorList>
    </citation>
    <scope>NUCLEOTIDE SEQUENCE</scope>
    <source>
        <strain evidence="2">Duluth1</strain>
        <tissue evidence="2">Whole animal</tissue>
    </source>
</reference>
<gene>
    <name evidence="2" type="ORF">DPMN_074596</name>
</gene>
<evidence type="ECO:0000313" key="3">
    <source>
        <dbReference type="Proteomes" id="UP000828390"/>
    </source>
</evidence>
<feature type="transmembrane region" description="Helical" evidence="1">
    <location>
        <begin position="81"/>
        <end position="104"/>
    </location>
</feature>
<accession>A0A9D3YFB6</accession>
<dbReference type="EMBL" id="JAIWYP010000015">
    <property type="protein sequence ID" value="KAH3699637.1"/>
    <property type="molecule type" value="Genomic_DNA"/>
</dbReference>
<comment type="caution">
    <text evidence="2">The sequence shown here is derived from an EMBL/GenBank/DDBJ whole genome shotgun (WGS) entry which is preliminary data.</text>
</comment>
<sequence>MSRSVSEMQDDLQKNKVLTGLFGVTSLVLLIFSVVEKYSVYATLTNYTVCVGNGVLGLLMTLLMTYIVVRTGQLSESNYVYYFRSCLLGALFGANVYGTGFAAAGVMSPNAHTPNIALSVIIAVTCVIMLIGTCVVTVLTLFRGDASQK</sequence>
<protein>
    <submittedName>
        <fullName evidence="2">Uncharacterized protein</fullName>
    </submittedName>
</protein>
<evidence type="ECO:0000313" key="2">
    <source>
        <dbReference type="EMBL" id="KAH3699637.1"/>
    </source>
</evidence>
<dbReference type="AlphaFoldDB" id="A0A9D3YFB6"/>
<organism evidence="2 3">
    <name type="scientific">Dreissena polymorpha</name>
    <name type="common">Zebra mussel</name>
    <name type="synonym">Mytilus polymorpha</name>
    <dbReference type="NCBI Taxonomy" id="45954"/>
    <lineage>
        <taxon>Eukaryota</taxon>
        <taxon>Metazoa</taxon>
        <taxon>Spiralia</taxon>
        <taxon>Lophotrochozoa</taxon>
        <taxon>Mollusca</taxon>
        <taxon>Bivalvia</taxon>
        <taxon>Autobranchia</taxon>
        <taxon>Heteroconchia</taxon>
        <taxon>Euheterodonta</taxon>
        <taxon>Imparidentia</taxon>
        <taxon>Neoheterodontei</taxon>
        <taxon>Myida</taxon>
        <taxon>Dreissenoidea</taxon>
        <taxon>Dreissenidae</taxon>
        <taxon>Dreissena</taxon>
    </lineage>
</organism>
<keyword evidence="1" id="KW-1133">Transmembrane helix</keyword>